<gene>
    <name evidence="1" type="ORF">KOEU_32550</name>
</gene>
<comment type="caution">
    <text evidence="1">The sequence shown here is derived from an EMBL/GenBank/DDBJ whole genome shotgun (WGS) entry which is preliminary data.</text>
</comment>
<dbReference type="AlphaFoldDB" id="A0A0M0EDC8"/>
<proteinExistence type="predicted"/>
<protein>
    <submittedName>
        <fullName evidence="1">Uncharacterized protein</fullName>
    </submittedName>
</protein>
<name>A0A0M0EDC8_KOMEU</name>
<sequence length="134" mass="14576">MNRYSGVSKHEACESDDMKTCEHRSVALVILNKSSASCCPCERPFYDPSARQQDKAALGFGQPDDFKHDTVGAGCLGRPLACVSLIDIGQFDAFLRHLLNGCGEASNLDAIVPIGWCDVQGQQMAKCVHGHMQF</sequence>
<accession>A0A0M0EDC8</accession>
<keyword evidence="2" id="KW-1185">Reference proteome</keyword>
<dbReference type="EMBL" id="LHUQ01000036">
    <property type="protein sequence ID" value="KON63245.1"/>
    <property type="molecule type" value="Genomic_DNA"/>
</dbReference>
<dbReference type="Proteomes" id="UP000037566">
    <property type="component" value="Unassembled WGS sequence"/>
</dbReference>
<evidence type="ECO:0000313" key="1">
    <source>
        <dbReference type="EMBL" id="KON63245.1"/>
    </source>
</evidence>
<evidence type="ECO:0000313" key="2">
    <source>
        <dbReference type="Proteomes" id="UP000037566"/>
    </source>
</evidence>
<organism evidence="1 2">
    <name type="scientific">Komagataeibacter europaeus</name>
    <name type="common">Gluconacetobacter europaeus</name>
    <dbReference type="NCBI Taxonomy" id="33995"/>
    <lineage>
        <taxon>Bacteria</taxon>
        <taxon>Pseudomonadati</taxon>
        <taxon>Pseudomonadota</taxon>
        <taxon>Alphaproteobacteria</taxon>
        <taxon>Acetobacterales</taxon>
        <taxon>Acetobacteraceae</taxon>
        <taxon>Komagataeibacter</taxon>
    </lineage>
</organism>
<reference evidence="1" key="1">
    <citation type="submission" date="2015-08" db="EMBL/GenBank/DDBJ databases">
        <title>Draft genome sequence of Komagataeibacter europaeus CECT 8546 a cellulose producer strain from vinegar produced by the traditional method.</title>
        <authorList>
            <person name="Poehlein A."/>
            <person name="Valera M.J."/>
            <person name="Haack F.S."/>
            <person name="Mas A."/>
            <person name="Daniel R."/>
            <person name="Streit W.R."/>
            <person name="Mateo E."/>
        </authorList>
    </citation>
    <scope>NUCLEOTIDE SEQUENCE [LARGE SCALE GENOMIC DNA]</scope>
    <source>
        <strain evidence="1">CECT 8546</strain>
    </source>
</reference>